<accession>A0A3D9FZI0</accession>
<dbReference type="Proteomes" id="UP000257004">
    <property type="component" value="Unassembled WGS sequence"/>
</dbReference>
<dbReference type="RefSeq" id="WP_115886473.1">
    <property type="nucleotide sequence ID" value="NZ_QRDQ01000007.1"/>
</dbReference>
<dbReference type="OrthoDB" id="8750305at2"/>
<organism evidence="1 2">
    <name type="scientific">Flavobacterium cutihirudinis</name>
    <dbReference type="NCBI Taxonomy" id="1265740"/>
    <lineage>
        <taxon>Bacteria</taxon>
        <taxon>Pseudomonadati</taxon>
        <taxon>Bacteroidota</taxon>
        <taxon>Flavobacteriia</taxon>
        <taxon>Flavobacteriales</taxon>
        <taxon>Flavobacteriaceae</taxon>
        <taxon>Flavobacterium</taxon>
    </lineage>
</organism>
<name>A0A3D9FZI0_9FLAO</name>
<evidence type="ECO:0000313" key="2">
    <source>
        <dbReference type="Proteomes" id="UP000257004"/>
    </source>
</evidence>
<comment type="caution">
    <text evidence="1">The sequence shown here is derived from an EMBL/GenBank/DDBJ whole genome shotgun (WGS) entry which is preliminary data.</text>
</comment>
<dbReference type="AlphaFoldDB" id="A0A3D9FZI0"/>
<dbReference type="EMBL" id="QRDQ01000007">
    <property type="protein sequence ID" value="RED26370.1"/>
    <property type="molecule type" value="Genomic_DNA"/>
</dbReference>
<proteinExistence type="predicted"/>
<sequence>MKKRFFLLILLNSIVVFSQKTESQKLTIEQIIQKRLDKVTNFPIYKAIEYKDEAGVFDLVFTENQKVISKKDTINTKIKAICFINDDGNLSEKWQINDLIEDYNTKETTIWFWTKYCSTKDIDGDGFIDPIIVYGTKTEDEEIRRVKIITVYNNKKYVIRATECVLDDCRTFKKDSNWNLLPQKIKTHIDQLIIRIRKGQNLILKDG</sequence>
<gene>
    <name evidence="1" type="ORF">BD847_0288</name>
</gene>
<evidence type="ECO:0000313" key="1">
    <source>
        <dbReference type="EMBL" id="RED26370.1"/>
    </source>
</evidence>
<dbReference type="InterPro" id="IPR058148">
    <property type="entry name" value="M949_RS01915-like_dom"/>
</dbReference>
<reference evidence="1 2" key="1">
    <citation type="submission" date="2018-07" db="EMBL/GenBank/DDBJ databases">
        <title>Genomic Encyclopedia of Archaeal and Bacterial Type Strains, Phase II (KMG-II): from individual species to whole genera.</title>
        <authorList>
            <person name="Goeker M."/>
        </authorList>
    </citation>
    <scope>NUCLEOTIDE SEQUENCE [LARGE SCALE GENOMIC DNA]</scope>
    <source>
        <strain evidence="1 2">DSM 25795</strain>
    </source>
</reference>
<dbReference type="NCBIfam" id="NF046077">
    <property type="entry name" value="LPS_M949_RS01915"/>
    <property type="match status" value="1"/>
</dbReference>
<keyword evidence="2" id="KW-1185">Reference proteome</keyword>
<protein>
    <submittedName>
        <fullName evidence="1">Uncharacterized protein</fullName>
    </submittedName>
</protein>